<accession>A0A1Z3UBY1</accession>
<evidence type="ECO:0000313" key="1">
    <source>
        <dbReference type="EMBL" id="ASE40768.1"/>
    </source>
</evidence>
<name>A0A1Z3UBY1_BREVE</name>
<dbReference type="GeneID" id="34013729"/>
<protein>
    <submittedName>
        <fullName evidence="1">Uncharacterized protein</fullName>
    </submittedName>
</protein>
<evidence type="ECO:0000313" key="2">
    <source>
        <dbReference type="Proteomes" id="UP000197050"/>
    </source>
</evidence>
<dbReference type="KEGG" id="bvc:CEP68_15450"/>
<proteinExistence type="predicted"/>
<organism evidence="1 2">
    <name type="scientific">Brevundimonas vesicularis</name>
    <name type="common">Pseudomonas vesicularis</name>
    <dbReference type="NCBI Taxonomy" id="41276"/>
    <lineage>
        <taxon>Bacteria</taxon>
        <taxon>Pseudomonadati</taxon>
        <taxon>Pseudomonadota</taxon>
        <taxon>Alphaproteobacteria</taxon>
        <taxon>Caulobacterales</taxon>
        <taxon>Caulobacteraceae</taxon>
        <taxon>Brevundimonas</taxon>
    </lineage>
</organism>
<reference evidence="2" key="1">
    <citation type="submission" date="2017-06" db="EMBL/GenBank/DDBJ databases">
        <title>FDA dAtabase for Regulatory Grade micrObial Sequences (FDA-ARGOS): Supporting development and validation of Infectious Disease Dx tests.</title>
        <authorList>
            <person name="Minogue T."/>
            <person name="Wolcott M."/>
            <person name="Wasieloski L."/>
            <person name="Aguilar W."/>
            <person name="Moore D."/>
            <person name="Tallon L."/>
            <person name="Sadzewicz L."/>
            <person name="Sengamalay N."/>
            <person name="Ott S."/>
            <person name="Godinez A."/>
            <person name="Nagaraj S."/>
            <person name="Nadendla S."/>
            <person name="Geyer C."/>
            <person name="Sichtig H."/>
        </authorList>
    </citation>
    <scope>NUCLEOTIDE SEQUENCE [LARGE SCALE GENOMIC DNA]</scope>
    <source>
        <strain evidence="2">FDAARGOS_289</strain>
    </source>
</reference>
<dbReference type="AlphaFoldDB" id="A0A1Z3UBY1"/>
<gene>
    <name evidence="1" type="ORF">CEP68_15450</name>
</gene>
<sequence>MTQLAGGWTLEKLEAKTPEERFNVWSNARAKGTLEADELAQFIERSGLNYAPTGGISMSDLRVLEMRRHRVT</sequence>
<dbReference type="Proteomes" id="UP000197050">
    <property type="component" value="Chromosome"/>
</dbReference>
<dbReference type="RefSeq" id="WP_088582792.1">
    <property type="nucleotide sequence ID" value="NZ_CP022048.2"/>
</dbReference>
<dbReference type="EMBL" id="CP022048">
    <property type="protein sequence ID" value="ASE40768.1"/>
    <property type="molecule type" value="Genomic_DNA"/>
</dbReference>